<evidence type="ECO:0000313" key="2">
    <source>
        <dbReference type="Proteomes" id="UP000219972"/>
    </source>
</evidence>
<reference evidence="1 2" key="1">
    <citation type="submission" date="2017-09" db="EMBL/GenBank/DDBJ databases">
        <title>Comparative genomics of rhizobia isolated from Phaseolus vulgaris in China.</title>
        <authorList>
            <person name="Tong W."/>
        </authorList>
    </citation>
    <scope>NUCLEOTIDE SEQUENCE [LARGE SCALE GENOMIC DNA]</scope>
    <source>
        <strain evidence="1 2">Y27</strain>
    </source>
</reference>
<dbReference type="Gene3D" id="1.10.10.10">
    <property type="entry name" value="Winged helix-like DNA-binding domain superfamily/Winged helix DNA-binding domain"/>
    <property type="match status" value="1"/>
</dbReference>
<gene>
    <name evidence="1" type="ORF">CO662_21340</name>
</gene>
<protein>
    <submittedName>
        <fullName evidence="1">Uncharacterized protein</fullName>
    </submittedName>
</protein>
<dbReference type="RefSeq" id="WP_097543853.1">
    <property type="nucleotide sequence ID" value="NZ_NWSK01000013.1"/>
</dbReference>
<proteinExistence type="predicted"/>
<comment type="caution">
    <text evidence="1">The sequence shown here is derived from an EMBL/GenBank/DDBJ whole genome shotgun (WGS) entry which is preliminary data.</text>
</comment>
<organism evidence="1 2">
    <name type="scientific">Rhizobium anhuiense</name>
    <dbReference type="NCBI Taxonomy" id="1184720"/>
    <lineage>
        <taxon>Bacteria</taxon>
        <taxon>Pseudomonadati</taxon>
        <taxon>Pseudomonadota</taxon>
        <taxon>Alphaproteobacteria</taxon>
        <taxon>Hyphomicrobiales</taxon>
        <taxon>Rhizobiaceae</taxon>
        <taxon>Rhizobium/Agrobacterium group</taxon>
        <taxon>Rhizobium</taxon>
    </lineage>
</organism>
<dbReference type="EMBL" id="NWSL01000013">
    <property type="protein sequence ID" value="PDS50031.1"/>
    <property type="molecule type" value="Genomic_DNA"/>
</dbReference>
<dbReference type="Proteomes" id="UP000219972">
    <property type="component" value="Unassembled WGS sequence"/>
</dbReference>
<evidence type="ECO:0000313" key="1">
    <source>
        <dbReference type="EMBL" id="PDS50031.1"/>
    </source>
</evidence>
<keyword evidence="2" id="KW-1185">Reference proteome</keyword>
<name>A0ABX4J4D8_9HYPH</name>
<sequence>MRGGYQLAHASSEISLLDIVQTIGGTEPLFAVRKSAGVIRARRHGRPVERHVR</sequence>
<accession>A0ABX4J4D8</accession>
<dbReference type="InterPro" id="IPR036388">
    <property type="entry name" value="WH-like_DNA-bd_sf"/>
</dbReference>